<sequence>MKSNSKLLYEKESPIFYKWGRVQHKYWIKESGKGRVAKTGVYKYIRHPQYTGFMLLTIGMILEWATLPMLIMWPFVACMYYKLAKKEEKDMIEEFGEEYIMYMKKTKRFIPFVI</sequence>
<reference evidence="6 7" key="1">
    <citation type="submission" date="2021-06" db="EMBL/GenBank/DDBJ databases">
        <authorList>
            <person name="Sun Q."/>
            <person name="Li D."/>
        </authorList>
    </citation>
    <scope>NUCLEOTIDE SEQUENCE [LARGE SCALE GENOMIC DNA]</scope>
    <source>
        <strain evidence="6 7">MSJ-40</strain>
    </source>
</reference>
<proteinExistence type="predicted"/>
<dbReference type="Proteomes" id="UP000749471">
    <property type="component" value="Unassembled WGS sequence"/>
</dbReference>
<protein>
    <submittedName>
        <fullName evidence="6">Isoprenylcysteine carboxylmethyltransferase family protein</fullName>
    </submittedName>
</protein>
<dbReference type="Pfam" id="PF04140">
    <property type="entry name" value="ICMT"/>
    <property type="match status" value="1"/>
</dbReference>
<dbReference type="InterPro" id="IPR007269">
    <property type="entry name" value="ICMT_MeTrfase"/>
</dbReference>
<accession>A0ABS6EBK2</accession>
<keyword evidence="2 5" id="KW-0812">Transmembrane</keyword>
<evidence type="ECO:0000313" key="6">
    <source>
        <dbReference type="EMBL" id="MBU5440311.1"/>
    </source>
</evidence>
<evidence type="ECO:0000256" key="3">
    <source>
        <dbReference type="ARBA" id="ARBA00022989"/>
    </source>
</evidence>
<feature type="transmembrane region" description="Helical" evidence="5">
    <location>
        <begin position="53"/>
        <end position="81"/>
    </location>
</feature>
<evidence type="ECO:0000256" key="2">
    <source>
        <dbReference type="ARBA" id="ARBA00022692"/>
    </source>
</evidence>
<comment type="caution">
    <text evidence="6">The sequence shown here is derived from an EMBL/GenBank/DDBJ whole genome shotgun (WGS) entry which is preliminary data.</text>
</comment>
<name>A0ABS6EBK2_9FIRM</name>
<evidence type="ECO:0000313" key="7">
    <source>
        <dbReference type="Proteomes" id="UP000749471"/>
    </source>
</evidence>
<evidence type="ECO:0000256" key="4">
    <source>
        <dbReference type="ARBA" id="ARBA00023136"/>
    </source>
</evidence>
<keyword evidence="3 5" id="KW-1133">Transmembrane helix</keyword>
<keyword evidence="4 5" id="KW-0472">Membrane</keyword>
<gene>
    <name evidence="6" type="ORF">KQI42_20150</name>
</gene>
<evidence type="ECO:0000256" key="1">
    <source>
        <dbReference type="ARBA" id="ARBA00004141"/>
    </source>
</evidence>
<dbReference type="EMBL" id="JAHLPM010000032">
    <property type="protein sequence ID" value="MBU5440311.1"/>
    <property type="molecule type" value="Genomic_DNA"/>
</dbReference>
<dbReference type="RefSeq" id="WP_216522460.1">
    <property type="nucleotide sequence ID" value="NZ_JAHLPM010000032.1"/>
</dbReference>
<evidence type="ECO:0000256" key="5">
    <source>
        <dbReference type="SAM" id="Phobius"/>
    </source>
</evidence>
<comment type="subcellular location">
    <subcellularLocation>
        <location evidence="1">Membrane</location>
        <topology evidence="1">Multi-pass membrane protein</topology>
    </subcellularLocation>
</comment>
<dbReference type="PANTHER" id="PTHR12714">
    <property type="entry name" value="PROTEIN-S ISOPRENYLCYSTEINE O-METHYLTRANSFERASE"/>
    <property type="match status" value="1"/>
</dbReference>
<keyword evidence="7" id="KW-1185">Reference proteome</keyword>
<organism evidence="6 7">
    <name type="scientific">Tissierella simiarum</name>
    <dbReference type="NCBI Taxonomy" id="2841534"/>
    <lineage>
        <taxon>Bacteria</taxon>
        <taxon>Bacillati</taxon>
        <taxon>Bacillota</taxon>
        <taxon>Tissierellia</taxon>
        <taxon>Tissierellales</taxon>
        <taxon>Tissierellaceae</taxon>
        <taxon>Tissierella</taxon>
    </lineage>
</organism>
<dbReference type="PANTHER" id="PTHR12714:SF9">
    <property type="entry name" value="PROTEIN-S-ISOPRENYLCYSTEINE O-METHYLTRANSFERASE"/>
    <property type="match status" value="1"/>
</dbReference>